<gene>
    <name evidence="2" type="ORF">GALL_286670</name>
</gene>
<sequence length="99" mass="10713">MEIRYTQENGVAVFHIEGRLTYLDAPRFKEVLQRFAGVSTACEVDLGGLSFVDSTGLSLFVGLYDAACASGVDLAFRHAQGPVKAALKNASFETLVPMR</sequence>
<protein>
    <submittedName>
        <fullName evidence="2">STAS domain protein</fullName>
    </submittedName>
</protein>
<accession>A0A1J5RBP9</accession>
<name>A0A1J5RBP9_9ZZZZ</name>
<dbReference type="AlphaFoldDB" id="A0A1J5RBP9"/>
<organism evidence="2">
    <name type="scientific">mine drainage metagenome</name>
    <dbReference type="NCBI Taxonomy" id="410659"/>
    <lineage>
        <taxon>unclassified sequences</taxon>
        <taxon>metagenomes</taxon>
        <taxon>ecological metagenomes</taxon>
    </lineage>
</organism>
<dbReference type="CDD" id="cd07043">
    <property type="entry name" value="STAS_anti-anti-sigma_factors"/>
    <property type="match status" value="1"/>
</dbReference>
<dbReference type="PROSITE" id="PS50801">
    <property type="entry name" value="STAS"/>
    <property type="match status" value="1"/>
</dbReference>
<dbReference type="Pfam" id="PF01740">
    <property type="entry name" value="STAS"/>
    <property type="match status" value="1"/>
</dbReference>
<proteinExistence type="predicted"/>
<dbReference type="InterPro" id="IPR002645">
    <property type="entry name" value="STAS_dom"/>
</dbReference>
<dbReference type="SUPFAM" id="SSF52091">
    <property type="entry name" value="SpoIIaa-like"/>
    <property type="match status" value="1"/>
</dbReference>
<dbReference type="Gene3D" id="3.30.750.24">
    <property type="entry name" value="STAS domain"/>
    <property type="match status" value="1"/>
</dbReference>
<feature type="domain" description="STAS" evidence="1">
    <location>
        <begin position="1"/>
        <end position="99"/>
    </location>
</feature>
<comment type="caution">
    <text evidence="2">The sequence shown here is derived from an EMBL/GenBank/DDBJ whole genome shotgun (WGS) entry which is preliminary data.</text>
</comment>
<reference evidence="2" key="1">
    <citation type="submission" date="2016-10" db="EMBL/GenBank/DDBJ databases">
        <title>Sequence of Gallionella enrichment culture.</title>
        <authorList>
            <person name="Poehlein A."/>
            <person name="Muehling M."/>
            <person name="Daniel R."/>
        </authorList>
    </citation>
    <scope>NUCLEOTIDE SEQUENCE</scope>
</reference>
<dbReference type="EMBL" id="MLJW01000330">
    <property type="protein sequence ID" value="OIQ89447.1"/>
    <property type="molecule type" value="Genomic_DNA"/>
</dbReference>
<evidence type="ECO:0000259" key="1">
    <source>
        <dbReference type="PROSITE" id="PS50801"/>
    </source>
</evidence>
<evidence type="ECO:0000313" key="2">
    <source>
        <dbReference type="EMBL" id="OIQ89447.1"/>
    </source>
</evidence>
<dbReference type="InterPro" id="IPR036513">
    <property type="entry name" value="STAS_dom_sf"/>
</dbReference>